<feature type="active site" evidence="3">
    <location>
        <position position="255"/>
    </location>
</feature>
<dbReference type="Proteomes" id="UP001143400">
    <property type="component" value="Unassembled WGS sequence"/>
</dbReference>
<dbReference type="Proteomes" id="UP000758856">
    <property type="component" value="Unassembled WGS sequence"/>
</dbReference>
<keyword evidence="3" id="KW-0093">Biotin biosynthesis</keyword>
<evidence type="ECO:0000313" key="7">
    <source>
        <dbReference type="EMBL" id="MBM7852931.1"/>
    </source>
</evidence>
<dbReference type="CDD" id="cd00830">
    <property type="entry name" value="KAS_III"/>
    <property type="match status" value="1"/>
</dbReference>
<dbReference type="InterPro" id="IPR046403">
    <property type="entry name" value="BioZ"/>
</dbReference>
<dbReference type="EMBL" id="JAFBCY010000003">
    <property type="protein sequence ID" value="MBM7852931.1"/>
    <property type="molecule type" value="Genomic_DNA"/>
</dbReference>
<dbReference type="InterPro" id="IPR016039">
    <property type="entry name" value="Thiolase-like"/>
</dbReference>
<evidence type="ECO:0000313" key="6">
    <source>
        <dbReference type="EMBL" id="GLK57142.1"/>
    </source>
</evidence>
<dbReference type="NCBIfam" id="NF004623">
    <property type="entry name" value="PRK05963.1"/>
    <property type="match status" value="1"/>
</dbReference>
<dbReference type="Pfam" id="PF08541">
    <property type="entry name" value="ACP_syn_III_C"/>
    <property type="match status" value="1"/>
</dbReference>
<dbReference type="GO" id="GO:0006633">
    <property type="term" value="P:fatty acid biosynthetic process"/>
    <property type="evidence" value="ECO:0007669"/>
    <property type="project" value="InterPro"/>
</dbReference>
<dbReference type="GO" id="GO:0044550">
    <property type="term" value="P:secondary metabolite biosynthetic process"/>
    <property type="evidence" value="ECO:0007669"/>
    <property type="project" value="TreeGrafter"/>
</dbReference>
<evidence type="ECO:0000259" key="5">
    <source>
        <dbReference type="Pfam" id="PF08545"/>
    </source>
</evidence>
<evidence type="ECO:0000259" key="4">
    <source>
        <dbReference type="Pfam" id="PF08541"/>
    </source>
</evidence>
<reference evidence="6" key="3">
    <citation type="submission" date="2023-01" db="EMBL/GenBank/DDBJ databases">
        <authorList>
            <person name="Sun Q."/>
            <person name="Evtushenko L."/>
        </authorList>
    </citation>
    <scope>NUCLEOTIDE SEQUENCE</scope>
    <source>
        <strain evidence="6">VKM B-1606</strain>
    </source>
</reference>
<dbReference type="EMBL" id="BSFF01000003">
    <property type="protein sequence ID" value="GLK57142.1"/>
    <property type="molecule type" value="Genomic_DNA"/>
</dbReference>
<dbReference type="PANTHER" id="PTHR34069">
    <property type="entry name" value="3-OXOACYL-[ACYL-CARRIER-PROTEIN] SYNTHASE 3"/>
    <property type="match status" value="1"/>
</dbReference>
<feature type="domain" description="Beta-ketoacyl-[acyl-carrier-protein] synthase III C-terminal" evidence="4">
    <location>
        <begin position="239"/>
        <end position="327"/>
    </location>
</feature>
<dbReference type="Pfam" id="PF08545">
    <property type="entry name" value="ACP_syn_III"/>
    <property type="match status" value="1"/>
</dbReference>
<dbReference type="GO" id="GO:0009102">
    <property type="term" value="P:biotin biosynthetic process"/>
    <property type="evidence" value="ECO:0007669"/>
    <property type="project" value="UniProtKB-UniRule"/>
</dbReference>
<comment type="similarity">
    <text evidence="3">Belongs to the thiolase-like superfamily. BioZ family.</text>
</comment>
<keyword evidence="8" id="KW-1185">Reference proteome</keyword>
<dbReference type="EC" id="2.3.1.-" evidence="3"/>
<organism evidence="6 9">
    <name type="scientific">Methylopila capsulata</name>
    <dbReference type="NCBI Taxonomy" id="61654"/>
    <lineage>
        <taxon>Bacteria</taxon>
        <taxon>Pseudomonadati</taxon>
        <taxon>Pseudomonadota</taxon>
        <taxon>Alphaproteobacteria</taxon>
        <taxon>Hyphomicrobiales</taxon>
        <taxon>Methylopilaceae</taxon>
        <taxon>Methylopila</taxon>
    </lineage>
</organism>
<accession>A0A9W6IWX7</accession>
<evidence type="ECO:0000256" key="2">
    <source>
        <dbReference type="ARBA" id="ARBA00023315"/>
    </source>
</evidence>
<dbReference type="GO" id="GO:0004315">
    <property type="term" value="F:3-oxoacyl-[acyl-carrier-protein] synthase activity"/>
    <property type="evidence" value="ECO:0007669"/>
    <property type="project" value="InterPro"/>
</dbReference>
<dbReference type="AlphaFoldDB" id="A0A9W6IWX7"/>
<dbReference type="InterPro" id="IPR013751">
    <property type="entry name" value="ACP_syn_III_N"/>
</dbReference>
<reference evidence="7 8" key="2">
    <citation type="submission" date="2021-01" db="EMBL/GenBank/DDBJ databases">
        <title>Genomic Encyclopedia of Type Strains, Phase IV (KMG-IV): sequencing the most valuable type-strain genomes for metagenomic binning, comparative biology and taxonomic classification.</title>
        <authorList>
            <person name="Goeker M."/>
        </authorList>
    </citation>
    <scope>NUCLEOTIDE SEQUENCE [LARGE SCALE GENOMIC DNA]</scope>
    <source>
        <strain evidence="7 8">DSM 6130</strain>
    </source>
</reference>
<dbReference type="Gene3D" id="3.40.47.10">
    <property type="match status" value="1"/>
</dbReference>
<proteinExistence type="inferred from homology"/>
<evidence type="ECO:0000313" key="9">
    <source>
        <dbReference type="Proteomes" id="UP001143400"/>
    </source>
</evidence>
<comment type="catalytic activity">
    <reaction evidence="3">
        <text>glutaryl-CoA + malonyl-[ACP] + H(+) = 3-oxo-6-carboxyhexanoyl-[ACP] + CO2 + CoA</text>
        <dbReference type="Rhea" id="RHEA:67904"/>
        <dbReference type="Rhea" id="RHEA-COMP:9623"/>
        <dbReference type="Rhea" id="RHEA-COMP:17387"/>
        <dbReference type="ChEBI" id="CHEBI:15378"/>
        <dbReference type="ChEBI" id="CHEBI:16526"/>
        <dbReference type="ChEBI" id="CHEBI:57287"/>
        <dbReference type="ChEBI" id="CHEBI:57378"/>
        <dbReference type="ChEBI" id="CHEBI:78449"/>
        <dbReference type="ChEBI" id="CHEBI:176519"/>
    </reaction>
</comment>
<comment type="function">
    <text evidence="3">Involved in the formation of the biotin precursor pimeloyl-ACP. Catalyzes the condensation of glutaryl-CoA, an intermediate in lysine degradation, with malonyl-ACP to produce 3-oxopimeloyl-ACP.</text>
</comment>
<gene>
    <name evidence="3" type="primary">bioZ</name>
    <name evidence="6" type="ORF">GCM10008170_31610</name>
    <name evidence="7" type="ORF">JOD31_003173</name>
</gene>
<feature type="domain" description="Beta-ketoacyl-[acyl-carrier-protein] synthase III N-terminal" evidence="5">
    <location>
        <begin position="110"/>
        <end position="187"/>
    </location>
</feature>
<evidence type="ECO:0000313" key="8">
    <source>
        <dbReference type="Proteomes" id="UP000758856"/>
    </source>
</evidence>
<sequence length="328" mass="33107">MKARGTRLAGFGWAAPARRVANAEIEATLGLDDGWIERRTGIRERRWAVEGETLSGLAVEAGDRALAGCGIDRAAIGLTLLATSTPDQLLPPTGPLVAHRLGLTRSGAVDLAGACAGFLYALALAVSHVRAHGRPALVIAANLLSRRINFAERGSAVLFADAAGAVVVAPSDDPDRGVLGLSLASDGAGYGLVGIPGGGSSLPYAEGMPIEDTRMTIADGRGLFADAVRLMTACSGEALAEAGLAAEAIDRFVPHQANARIFSAVGAKLGVRDAAMVSTIAAFGNSSAATIPLSLALAHEARPIAPGETLLLTAAGAGLTGGALVLRA</sequence>
<protein>
    <recommendedName>
        <fullName evidence="3">3-oxopimeloyl-[acyl-carrier-protein] synthase</fullName>
        <shortName evidence="3">3-oxopimeloyl-[ACP] synthase</shortName>
        <ecNumber evidence="3">2.3.1.-</ecNumber>
    </recommendedName>
</protein>
<comment type="caution">
    <text evidence="6">The sequence shown here is derived from an EMBL/GenBank/DDBJ whole genome shotgun (WGS) entry which is preliminary data.</text>
</comment>
<feature type="region of interest" description="ACP-binding" evidence="3">
    <location>
        <begin position="256"/>
        <end position="260"/>
    </location>
</feature>
<dbReference type="SUPFAM" id="SSF53901">
    <property type="entry name" value="Thiolase-like"/>
    <property type="match status" value="1"/>
</dbReference>
<reference evidence="6" key="1">
    <citation type="journal article" date="2014" name="Int. J. Syst. Evol. Microbiol.">
        <title>Complete genome sequence of Corynebacterium casei LMG S-19264T (=DSM 44701T), isolated from a smear-ripened cheese.</title>
        <authorList>
            <consortium name="US DOE Joint Genome Institute (JGI-PGF)"/>
            <person name="Walter F."/>
            <person name="Albersmeier A."/>
            <person name="Kalinowski J."/>
            <person name="Ruckert C."/>
        </authorList>
    </citation>
    <scope>NUCLEOTIDE SEQUENCE</scope>
    <source>
        <strain evidence="6">VKM B-1606</strain>
    </source>
</reference>
<dbReference type="RefSeq" id="WP_204951373.1">
    <property type="nucleotide sequence ID" value="NZ_BSFF01000003.1"/>
</dbReference>
<dbReference type="NCBIfam" id="NF006829">
    <property type="entry name" value="PRK09352.1"/>
    <property type="match status" value="1"/>
</dbReference>
<dbReference type="InterPro" id="IPR013747">
    <property type="entry name" value="ACP_syn_III_C"/>
</dbReference>
<name>A0A9W6IWX7_9HYPH</name>
<evidence type="ECO:0000256" key="1">
    <source>
        <dbReference type="ARBA" id="ARBA00022679"/>
    </source>
</evidence>
<comment type="pathway">
    <text evidence="3">Cofactor biosynthesis; biotin biosynthesis.</text>
</comment>
<feature type="active site" evidence="3">
    <location>
        <position position="115"/>
    </location>
</feature>
<dbReference type="PANTHER" id="PTHR34069:SF2">
    <property type="entry name" value="BETA-KETOACYL-[ACYL-CARRIER-PROTEIN] SYNTHASE III"/>
    <property type="match status" value="1"/>
</dbReference>
<keyword evidence="1 3" id="KW-0808">Transferase</keyword>
<dbReference type="HAMAP" id="MF_02249">
    <property type="entry name" value="BioZ"/>
    <property type="match status" value="1"/>
</dbReference>
<evidence type="ECO:0000256" key="3">
    <source>
        <dbReference type="HAMAP-Rule" id="MF_02249"/>
    </source>
</evidence>
<feature type="active site" evidence="3">
    <location>
        <position position="285"/>
    </location>
</feature>
<keyword evidence="2 3" id="KW-0012">Acyltransferase</keyword>
<comment type="catalytic activity">
    <reaction evidence="3">
        <text>malonyl-[ACP] + an acyl-CoA + H(+) = a 3-oxoacyl-[ACP] + CO2 + CoA</text>
        <dbReference type="Rhea" id="RHEA:44448"/>
        <dbReference type="Rhea" id="RHEA-COMP:9623"/>
        <dbReference type="Rhea" id="RHEA-COMP:9916"/>
        <dbReference type="ChEBI" id="CHEBI:15378"/>
        <dbReference type="ChEBI" id="CHEBI:16526"/>
        <dbReference type="ChEBI" id="CHEBI:57287"/>
        <dbReference type="ChEBI" id="CHEBI:58342"/>
        <dbReference type="ChEBI" id="CHEBI:78449"/>
        <dbReference type="ChEBI" id="CHEBI:78776"/>
    </reaction>
</comment>